<reference evidence="1" key="1">
    <citation type="submission" date="2021-01" db="EMBL/GenBank/DDBJ databases">
        <title>Adiantum capillus-veneris genome.</title>
        <authorList>
            <person name="Fang Y."/>
            <person name="Liao Q."/>
        </authorList>
    </citation>
    <scope>NUCLEOTIDE SEQUENCE</scope>
    <source>
        <strain evidence="1">H3</strain>
        <tissue evidence="1">Leaf</tissue>
    </source>
</reference>
<keyword evidence="2" id="KW-1185">Reference proteome</keyword>
<dbReference type="Proteomes" id="UP000886520">
    <property type="component" value="Chromosome 8"/>
</dbReference>
<proteinExistence type="predicted"/>
<dbReference type="EMBL" id="JABFUD020000008">
    <property type="protein sequence ID" value="KAI5076918.1"/>
    <property type="molecule type" value="Genomic_DNA"/>
</dbReference>
<gene>
    <name evidence="1" type="ORF">GOP47_0008983</name>
</gene>
<comment type="caution">
    <text evidence="1">The sequence shown here is derived from an EMBL/GenBank/DDBJ whole genome shotgun (WGS) entry which is preliminary data.</text>
</comment>
<evidence type="ECO:0000313" key="2">
    <source>
        <dbReference type="Proteomes" id="UP000886520"/>
    </source>
</evidence>
<sequence length="100" mass="11599">MNVFERCTSFTSYVFKSNVGMSSIIPDLFLNIMCKLKVLFISSPYNILGARCLEWQVHFQRWLSYISWEGVISIRGLYLLRREAAAFEGDKIQNSADVHQ</sequence>
<evidence type="ECO:0000313" key="1">
    <source>
        <dbReference type="EMBL" id="KAI5076918.1"/>
    </source>
</evidence>
<protein>
    <submittedName>
        <fullName evidence="1">Uncharacterized protein</fullName>
    </submittedName>
</protein>
<name>A0A9D4UZK5_ADICA</name>
<organism evidence="1 2">
    <name type="scientific">Adiantum capillus-veneris</name>
    <name type="common">Maidenhair fern</name>
    <dbReference type="NCBI Taxonomy" id="13818"/>
    <lineage>
        <taxon>Eukaryota</taxon>
        <taxon>Viridiplantae</taxon>
        <taxon>Streptophyta</taxon>
        <taxon>Embryophyta</taxon>
        <taxon>Tracheophyta</taxon>
        <taxon>Polypodiopsida</taxon>
        <taxon>Polypodiidae</taxon>
        <taxon>Polypodiales</taxon>
        <taxon>Pteridineae</taxon>
        <taxon>Pteridaceae</taxon>
        <taxon>Vittarioideae</taxon>
        <taxon>Adiantum</taxon>
    </lineage>
</organism>
<dbReference type="AlphaFoldDB" id="A0A9D4UZK5"/>
<accession>A0A9D4UZK5</accession>